<name>A0A3B0TQT6_9ZZZZ</name>
<dbReference type="SUPFAM" id="SSF49452">
    <property type="entry name" value="Starch-binding domain-like"/>
    <property type="match status" value="1"/>
</dbReference>
<evidence type="ECO:0000256" key="1">
    <source>
        <dbReference type="SAM" id="Phobius"/>
    </source>
</evidence>
<evidence type="ECO:0008006" key="3">
    <source>
        <dbReference type="Google" id="ProtNLM"/>
    </source>
</evidence>
<keyword evidence="1" id="KW-0812">Transmembrane</keyword>
<accession>A0A3B0TQT6</accession>
<reference evidence="2" key="1">
    <citation type="submission" date="2018-06" db="EMBL/GenBank/DDBJ databases">
        <authorList>
            <person name="Zhirakovskaya E."/>
        </authorList>
    </citation>
    <scope>NUCLEOTIDE SEQUENCE</scope>
</reference>
<organism evidence="2">
    <name type="scientific">hydrothermal vent metagenome</name>
    <dbReference type="NCBI Taxonomy" id="652676"/>
    <lineage>
        <taxon>unclassified sequences</taxon>
        <taxon>metagenomes</taxon>
        <taxon>ecological metagenomes</taxon>
    </lineage>
</organism>
<feature type="non-terminal residue" evidence="2">
    <location>
        <position position="191"/>
    </location>
</feature>
<proteinExistence type="predicted"/>
<dbReference type="EMBL" id="UOEK01000574">
    <property type="protein sequence ID" value="VAW09416.1"/>
    <property type="molecule type" value="Genomic_DNA"/>
</dbReference>
<dbReference type="InterPro" id="IPR013784">
    <property type="entry name" value="Carb-bd-like_fold"/>
</dbReference>
<dbReference type="GO" id="GO:0030246">
    <property type="term" value="F:carbohydrate binding"/>
    <property type="evidence" value="ECO:0007669"/>
    <property type="project" value="InterPro"/>
</dbReference>
<keyword evidence="1" id="KW-1133">Transmembrane helix</keyword>
<feature type="transmembrane region" description="Helical" evidence="1">
    <location>
        <begin position="25"/>
        <end position="43"/>
    </location>
</feature>
<dbReference type="AlphaFoldDB" id="A0A3B0TQT6"/>
<evidence type="ECO:0000313" key="2">
    <source>
        <dbReference type="EMBL" id="VAW09416.1"/>
    </source>
</evidence>
<keyword evidence="1" id="KW-0472">Membrane</keyword>
<gene>
    <name evidence="2" type="ORF">MNBD_ACTINO02-502</name>
</gene>
<protein>
    <recommendedName>
        <fullName evidence="3">Carboxypeptidase regulatory-like domain-containing protein</fullName>
    </recommendedName>
</protein>
<sequence>MTGNQRLVGTAPMRDGIKGAGEKSLWLWTVFAMLVATLMVLPAPSAFGAQSAGTVSGTVERNGRPLAGVEVYLGVLADSSNPTAQDLYTCTNAQGEFEFPNVPFDRSLVSATGPEVQPAIPCANRKFVTRGGFPLVPQRFDGQNAGVSDQFSLSEAQPTKVLTYDVIRLPTRNRYLVFTARASLFAFYDLG</sequence>